<dbReference type="Proteomes" id="UP000807342">
    <property type="component" value="Unassembled WGS sequence"/>
</dbReference>
<dbReference type="AlphaFoldDB" id="A0A9P6BZ62"/>
<reference evidence="1" key="1">
    <citation type="submission" date="2020-11" db="EMBL/GenBank/DDBJ databases">
        <authorList>
            <consortium name="DOE Joint Genome Institute"/>
            <person name="Ahrendt S."/>
            <person name="Riley R."/>
            <person name="Andreopoulos W."/>
            <person name="Labutti K."/>
            <person name="Pangilinan J."/>
            <person name="Ruiz-Duenas F.J."/>
            <person name="Barrasa J.M."/>
            <person name="Sanchez-Garcia M."/>
            <person name="Camarero S."/>
            <person name="Miyauchi S."/>
            <person name="Serrano A."/>
            <person name="Linde D."/>
            <person name="Babiker R."/>
            <person name="Drula E."/>
            <person name="Ayuso-Fernandez I."/>
            <person name="Pacheco R."/>
            <person name="Padilla G."/>
            <person name="Ferreira P."/>
            <person name="Barriuso J."/>
            <person name="Kellner H."/>
            <person name="Castanera R."/>
            <person name="Alfaro M."/>
            <person name="Ramirez L."/>
            <person name="Pisabarro A.G."/>
            <person name="Kuo A."/>
            <person name="Tritt A."/>
            <person name="Lipzen A."/>
            <person name="He G."/>
            <person name="Yan M."/>
            <person name="Ng V."/>
            <person name="Cullen D."/>
            <person name="Martin F."/>
            <person name="Rosso M.-N."/>
            <person name="Henrissat B."/>
            <person name="Hibbett D."/>
            <person name="Martinez A.T."/>
            <person name="Grigoriev I.V."/>
        </authorList>
    </citation>
    <scope>NUCLEOTIDE SEQUENCE</scope>
    <source>
        <strain evidence="1">MF-IS2</strain>
    </source>
</reference>
<evidence type="ECO:0008006" key="3">
    <source>
        <dbReference type="Google" id="ProtNLM"/>
    </source>
</evidence>
<accession>A0A9P6BZ62</accession>
<gene>
    <name evidence="1" type="ORF">P691DRAFT_830028</name>
</gene>
<keyword evidence="2" id="KW-1185">Reference proteome</keyword>
<dbReference type="InterPro" id="IPR036047">
    <property type="entry name" value="F-box-like_dom_sf"/>
</dbReference>
<evidence type="ECO:0000313" key="2">
    <source>
        <dbReference type="Proteomes" id="UP000807342"/>
    </source>
</evidence>
<comment type="caution">
    <text evidence="1">The sequence shown here is derived from an EMBL/GenBank/DDBJ whole genome shotgun (WGS) entry which is preliminary data.</text>
</comment>
<dbReference type="SUPFAM" id="SSF81383">
    <property type="entry name" value="F-box domain"/>
    <property type="match status" value="1"/>
</dbReference>
<organism evidence="1 2">
    <name type="scientific">Macrolepiota fuliginosa MF-IS2</name>
    <dbReference type="NCBI Taxonomy" id="1400762"/>
    <lineage>
        <taxon>Eukaryota</taxon>
        <taxon>Fungi</taxon>
        <taxon>Dikarya</taxon>
        <taxon>Basidiomycota</taxon>
        <taxon>Agaricomycotina</taxon>
        <taxon>Agaricomycetes</taxon>
        <taxon>Agaricomycetidae</taxon>
        <taxon>Agaricales</taxon>
        <taxon>Agaricineae</taxon>
        <taxon>Agaricaceae</taxon>
        <taxon>Macrolepiota</taxon>
    </lineage>
</organism>
<sequence>MFHTQNGRLSRPATIEKLPLELLHEIFLIHAARRLPANTAQVLCSVCWDWRNLTLQIPDLWTNVVVHGEGGRPHIPILAIWSKRSGDQPLHISIWNCRYLELEADCSLTVEEQECYLRDVFKILCPQIHRWQSFTLSIPPEFAPLCDEIPMEDAVMLKYVNMDMTYWDAIEGEFAIGMLALIPALRSLTITEDVGEFDGFPELYSEPWGTILGLDLGWERDWEVATTWIIHLCTSALWMKLDSTGVFRYPDNDLVTILPNLRLLSISGWSIGMFRWIYSLDCPKLSIFHVFFQHEYELKEGTSDRFARLVTFLGGQQHNIRSFKMEFITTELHEAEMIAILKACLIRDMPSVEVQVGPGGWENRDIGEFFRQLTLAKQQDTSLSKLRLVTHSISGEGVYLKIGWSSNEAQAVDAILEEWDGISRDDLVNMMPDLILGTELLLQ</sequence>
<dbReference type="OrthoDB" id="2865328at2759"/>
<protein>
    <recommendedName>
        <fullName evidence="3">F-box domain-containing protein</fullName>
    </recommendedName>
</protein>
<dbReference type="Gene3D" id="1.20.1280.50">
    <property type="match status" value="1"/>
</dbReference>
<proteinExistence type="predicted"/>
<name>A0A9P6BZ62_9AGAR</name>
<evidence type="ECO:0000313" key="1">
    <source>
        <dbReference type="EMBL" id="KAF9445896.1"/>
    </source>
</evidence>
<dbReference type="EMBL" id="MU151275">
    <property type="protein sequence ID" value="KAF9445896.1"/>
    <property type="molecule type" value="Genomic_DNA"/>
</dbReference>